<feature type="transmembrane region" description="Helical" evidence="1">
    <location>
        <begin position="47"/>
        <end position="69"/>
    </location>
</feature>
<proteinExistence type="predicted"/>
<dbReference type="Proteomes" id="UP000800092">
    <property type="component" value="Unassembled WGS sequence"/>
</dbReference>
<evidence type="ECO:0000313" key="2">
    <source>
        <dbReference type="EMBL" id="KAF2238981.1"/>
    </source>
</evidence>
<keyword evidence="3" id="KW-1185">Reference proteome</keyword>
<protein>
    <submittedName>
        <fullName evidence="2">Uncharacterized protein</fullName>
    </submittedName>
</protein>
<reference evidence="2" key="1">
    <citation type="journal article" date="2020" name="Stud. Mycol.">
        <title>101 Dothideomycetes genomes: a test case for predicting lifestyles and emergence of pathogens.</title>
        <authorList>
            <person name="Haridas S."/>
            <person name="Albert R."/>
            <person name="Binder M."/>
            <person name="Bloem J."/>
            <person name="Labutti K."/>
            <person name="Salamov A."/>
            <person name="Andreopoulos B."/>
            <person name="Baker S."/>
            <person name="Barry K."/>
            <person name="Bills G."/>
            <person name="Bluhm B."/>
            <person name="Cannon C."/>
            <person name="Castanera R."/>
            <person name="Culley D."/>
            <person name="Daum C."/>
            <person name="Ezra D."/>
            <person name="Gonzalez J."/>
            <person name="Henrissat B."/>
            <person name="Kuo A."/>
            <person name="Liang C."/>
            <person name="Lipzen A."/>
            <person name="Lutzoni F."/>
            <person name="Magnuson J."/>
            <person name="Mondo S."/>
            <person name="Nolan M."/>
            <person name="Ohm R."/>
            <person name="Pangilinan J."/>
            <person name="Park H.-J."/>
            <person name="Ramirez L."/>
            <person name="Alfaro M."/>
            <person name="Sun H."/>
            <person name="Tritt A."/>
            <person name="Yoshinaga Y."/>
            <person name="Zwiers L.-H."/>
            <person name="Turgeon B."/>
            <person name="Goodwin S."/>
            <person name="Spatafora J."/>
            <person name="Crous P."/>
            <person name="Grigoriev I."/>
        </authorList>
    </citation>
    <scope>NUCLEOTIDE SEQUENCE</scope>
    <source>
        <strain evidence="2">Tuck. ex Michener</strain>
    </source>
</reference>
<sequence length="120" mass="13858">MWGKIQNASIQQGMTQAGHDSHLVGKAGKLVKRLEGLSLDMGSVLRWPKHCYCSCRLFVFYSCLFFFFIHLTHTLQLRRNEPGPSVQQITFLEYANSVHLHVGQLRRLQSRPLIPVYCDR</sequence>
<keyword evidence="1" id="KW-0472">Membrane</keyword>
<gene>
    <name evidence="2" type="ORF">EV356DRAFT_225816</name>
</gene>
<accession>A0A6A6HLW8</accession>
<keyword evidence="1" id="KW-1133">Transmembrane helix</keyword>
<evidence type="ECO:0000313" key="3">
    <source>
        <dbReference type="Proteomes" id="UP000800092"/>
    </source>
</evidence>
<dbReference type="AlphaFoldDB" id="A0A6A6HLW8"/>
<name>A0A6A6HLW8_VIRVR</name>
<dbReference type="EMBL" id="ML991774">
    <property type="protein sequence ID" value="KAF2238981.1"/>
    <property type="molecule type" value="Genomic_DNA"/>
</dbReference>
<keyword evidence="1" id="KW-0812">Transmembrane</keyword>
<organism evidence="2 3">
    <name type="scientific">Viridothelium virens</name>
    <name type="common">Speckled blister lichen</name>
    <name type="synonym">Trypethelium virens</name>
    <dbReference type="NCBI Taxonomy" id="1048519"/>
    <lineage>
        <taxon>Eukaryota</taxon>
        <taxon>Fungi</taxon>
        <taxon>Dikarya</taxon>
        <taxon>Ascomycota</taxon>
        <taxon>Pezizomycotina</taxon>
        <taxon>Dothideomycetes</taxon>
        <taxon>Dothideomycetes incertae sedis</taxon>
        <taxon>Trypetheliales</taxon>
        <taxon>Trypetheliaceae</taxon>
        <taxon>Viridothelium</taxon>
    </lineage>
</organism>
<evidence type="ECO:0000256" key="1">
    <source>
        <dbReference type="SAM" id="Phobius"/>
    </source>
</evidence>